<protein>
    <submittedName>
        <fullName evidence="3">Transcriptional regulator</fullName>
    </submittedName>
</protein>
<dbReference type="AlphaFoldDB" id="M0P2I3"/>
<evidence type="ECO:0000313" key="3">
    <source>
        <dbReference type="EMBL" id="EMA64372.1"/>
    </source>
</evidence>
<dbReference type="STRING" id="1230456.C468_08961"/>
<name>M0P2I3_9EURY</name>
<comment type="caution">
    <text evidence="3">The sequence shown here is derived from an EMBL/GenBank/DDBJ whole genome shotgun (WGS) entry which is preliminary data.</text>
</comment>
<dbReference type="Pfam" id="PF08350">
    <property type="entry name" value="FilR1_middle"/>
    <property type="match status" value="1"/>
</dbReference>
<dbReference type="SUPFAM" id="SSF46785">
    <property type="entry name" value="Winged helix' DNA-binding domain"/>
    <property type="match status" value="1"/>
</dbReference>
<dbReference type="InterPro" id="IPR036388">
    <property type="entry name" value="WH-like_DNA-bd_sf"/>
</dbReference>
<dbReference type="OrthoDB" id="11410at2157"/>
<evidence type="ECO:0000313" key="4">
    <source>
        <dbReference type="Proteomes" id="UP000011546"/>
    </source>
</evidence>
<accession>M0P2I3</accession>
<evidence type="ECO:0000259" key="2">
    <source>
        <dbReference type="Pfam" id="PF25213"/>
    </source>
</evidence>
<dbReference type="Proteomes" id="UP000011546">
    <property type="component" value="Unassembled WGS sequence"/>
</dbReference>
<dbReference type="InterPro" id="IPR036390">
    <property type="entry name" value="WH_DNA-bd_sf"/>
</dbReference>
<dbReference type="Gene3D" id="1.10.10.10">
    <property type="entry name" value="Winged helix-like DNA-binding domain superfamily/Winged helix DNA-binding domain"/>
    <property type="match status" value="1"/>
</dbReference>
<reference evidence="3 4" key="1">
    <citation type="journal article" date="2014" name="PLoS Genet.">
        <title>Phylogenetically driven sequencing of extremely halophilic archaea reveals strategies for static and dynamic osmo-response.</title>
        <authorList>
            <person name="Becker E.A."/>
            <person name="Seitzer P.M."/>
            <person name="Tritt A."/>
            <person name="Larsen D."/>
            <person name="Krusor M."/>
            <person name="Yao A.I."/>
            <person name="Wu D."/>
            <person name="Madern D."/>
            <person name="Eisen J.A."/>
            <person name="Darling A.E."/>
            <person name="Facciotti M.T."/>
        </authorList>
    </citation>
    <scope>NUCLEOTIDE SEQUENCE [LARGE SCALE GENOMIC DNA]</scope>
    <source>
        <strain evidence="3 4">JCM 14978</strain>
    </source>
</reference>
<dbReference type="InterPro" id="IPR013561">
    <property type="entry name" value="FilR1_middle_dom"/>
</dbReference>
<evidence type="ECO:0000259" key="1">
    <source>
        <dbReference type="Pfam" id="PF08350"/>
    </source>
</evidence>
<dbReference type="EMBL" id="AOJH01000057">
    <property type="protein sequence ID" value="EMA64372.1"/>
    <property type="molecule type" value="Genomic_DNA"/>
</dbReference>
<dbReference type="Pfam" id="PF25213">
    <property type="entry name" value="HVO_A0261_N"/>
    <property type="match status" value="1"/>
</dbReference>
<sequence length="262" mass="28859">MLDLAFARRQYLVRLSDGPARIRDLVEEFEHSRSTVNRAIRALEEDRLVERGADGYKTTFAGRILLDTVDEATAVAEAVESANDVLNELPSSLRNHRFLADAEVVTIPDTSPAAVLSRLHRVAETADRLRGASIAANDEQFVSSLYRRTVVEESLELSYVVTESVADYLAVESPERARSVVDAGVDMSVVADLPFAWYLSTVDDRTTAYLAIHSDKGTLLGYAANDDPGAVEWLAELFDAQRDRGTSLAAYYRSNDGDAIEL</sequence>
<dbReference type="PATRIC" id="fig|1230456.3.peg.1768"/>
<feature type="domain" description="HVO-A0261-like N-terminal" evidence="2">
    <location>
        <begin position="8"/>
        <end position="75"/>
    </location>
</feature>
<dbReference type="InterPro" id="IPR057527">
    <property type="entry name" value="HVO_A0261-like_N"/>
</dbReference>
<organism evidence="3 4">
    <name type="scientific">Halorubrum kocurii JCM 14978</name>
    <dbReference type="NCBI Taxonomy" id="1230456"/>
    <lineage>
        <taxon>Archaea</taxon>
        <taxon>Methanobacteriati</taxon>
        <taxon>Methanobacteriota</taxon>
        <taxon>Stenosarchaea group</taxon>
        <taxon>Halobacteria</taxon>
        <taxon>Halobacteriales</taxon>
        <taxon>Haloferacaceae</taxon>
        <taxon>Halorubrum</taxon>
    </lineage>
</organism>
<dbReference type="RefSeq" id="WP_008848512.1">
    <property type="nucleotide sequence ID" value="NZ_AOJH01000057.1"/>
</dbReference>
<feature type="domain" description="Methanogenesis regulatory protein FilR1 middle" evidence="1">
    <location>
        <begin position="112"/>
        <end position="244"/>
    </location>
</feature>
<keyword evidence="4" id="KW-1185">Reference proteome</keyword>
<gene>
    <name evidence="3" type="ORF">C468_08961</name>
</gene>
<proteinExistence type="predicted"/>